<organism evidence="2 3">
    <name type="scientific">Aspergillus luchuensis (strain CBS 106.47)</name>
    <dbReference type="NCBI Taxonomy" id="1137211"/>
    <lineage>
        <taxon>Eukaryota</taxon>
        <taxon>Fungi</taxon>
        <taxon>Dikarya</taxon>
        <taxon>Ascomycota</taxon>
        <taxon>Pezizomycotina</taxon>
        <taxon>Eurotiomycetes</taxon>
        <taxon>Eurotiomycetidae</taxon>
        <taxon>Eurotiales</taxon>
        <taxon>Aspergillaceae</taxon>
        <taxon>Aspergillus</taxon>
        <taxon>Aspergillus subgen. Circumdati</taxon>
    </lineage>
</organism>
<proteinExistence type="predicted"/>
<dbReference type="VEuPathDB" id="FungiDB:ASPFODRAFT_46738"/>
<dbReference type="AlphaFoldDB" id="A0A1M3TFZ3"/>
<feature type="non-terminal residue" evidence="2">
    <location>
        <position position="1"/>
    </location>
</feature>
<evidence type="ECO:0000313" key="2">
    <source>
        <dbReference type="EMBL" id="OJZ85677.1"/>
    </source>
</evidence>
<reference evidence="3" key="1">
    <citation type="journal article" date="2017" name="Genome Biol.">
        <title>Comparative genomics reveals high biological diversity and specific adaptations in the industrially and medically important fungal genus Aspergillus.</title>
        <authorList>
            <person name="de Vries R.P."/>
            <person name="Riley R."/>
            <person name="Wiebenga A."/>
            <person name="Aguilar-Osorio G."/>
            <person name="Amillis S."/>
            <person name="Uchima C.A."/>
            <person name="Anderluh G."/>
            <person name="Asadollahi M."/>
            <person name="Askin M."/>
            <person name="Barry K."/>
            <person name="Battaglia E."/>
            <person name="Bayram O."/>
            <person name="Benocci T."/>
            <person name="Braus-Stromeyer S.A."/>
            <person name="Caldana C."/>
            <person name="Canovas D."/>
            <person name="Cerqueira G.C."/>
            <person name="Chen F."/>
            <person name="Chen W."/>
            <person name="Choi C."/>
            <person name="Clum A."/>
            <person name="Dos Santos R.A."/>
            <person name="Damasio A.R."/>
            <person name="Diallinas G."/>
            <person name="Emri T."/>
            <person name="Fekete E."/>
            <person name="Flipphi M."/>
            <person name="Freyberg S."/>
            <person name="Gallo A."/>
            <person name="Gournas C."/>
            <person name="Habgood R."/>
            <person name="Hainaut M."/>
            <person name="Harispe M.L."/>
            <person name="Henrissat B."/>
            <person name="Hilden K.S."/>
            <person name="Hope R."/>
            <person name="Hossain A."/>
            <person name="Karabika E."/>
            <person name="Karaffa L."/>
            <person name="Karanyi Z."/>
            <person name="Krasevec N."/>
            <person name="Kuo A."/>
            <person name="Kusch H."/>
            <person name="LaButti K."/>
            <person name="Lagendijk E.L."/>
            <person name="Lapidus A."/>
            <person name="Levasseur A."/>
            <person name="Lindquist E."/>
            <person name="Lipzen A."/>
            <person name="Logrieco A.F."/>
            <person name="MacCabe A."/>
            <person name="Maekelae M.R."/>
            <person name="Malavazi I."/>
            <person name="Melin P."/>
            <person name="Meyer V."/>
            <person name="Mielnichuk N."/>
            <person name="Miskei M."/>
            <person name="Molnar A.P."/>
            <person name="Mule G."/>
            <person name="Ngan C.Y."/>
            <person name="Orejas M."/>
            <person name="Orosz E."/>
            <person name="Ouedraogo J.P."/>
            <person name="Overkamp K.M."/>
            <person name="Park H.-S."/>
            <person name="Perrone G."/>
            <person name="Piumi F."/>
            <person name="Punt P.J."/>
            <person name="Ram A.F."/>
            <person name="Ramon A."/>
            <person name="Rauscher S."/>
            <person name="Record E."/>
            <person name="Riano-Pachon D.M."/>
            <person name="Robert V."/>
            <person name="Roehrig J."/>
            <person name="Ruller R."/>
            <person name="Salamov A."/>
            <person name="Salih N.S."/>
            <person name="Samson R.A."/>
            <person name="Sandor E."/>
            <person name="Sanguinetti M."/>
            <person name="Schuetze T."/>
            <person name="Sepcic K."/>
            <person name="Shelest E."/>
            <person name="Sherlock G."/>
            <person name="Sophianopoulou V."/>
            <person name="Squina F.M."/>
            <person name="Sun H."/>
            <person name="Susca A."/>
            <person name="Todd R.B."/>
            <person name="Tsang A."/>
            <person name="Unkles S.E."/>
            <person name="van de Wiele N."/>
            <person name="van Rossen-Uffink D."/>
            <person name="Oliveira J.V."/>
            <person name="Vesth T.C."/>
            <person name="Visser J."/>
            <person name="Yu J.-H."/>
            <person name="Zhou M."/>
            <person name="Andersen M.R."/>
            <person name="Archer D.B."/>
            <person name="Baker S.E."/>
            <person name="Benoit I."/>
            <person name="Brakhage A.A."/>
            <person name="Braus G.H."/>
            <person name="Fischer R."/>
            <person name="Frisvad J.C."/>
            <person name="Goldman G.H."/>
            <person name="Houbraken J."/>
            <person name="Oakley B."/>
            <person name="Pocsi I."/>
            <person name="Scazzocchio C."/>
            <person name="Seiboth B."/>
            <person name="vanKuyk P.A."/>
            <person name="Wortman J."/>
            <person name="Dyer P.S."/>
            <person name="Grigoriev I.V."/>
        </authorList>
    </citation>
    <scope>NUCLEOTIDE SEQUENCE [LARGE SCALE GENOMIC DNA]</scope>
    <source>
        <strain evidence="3">CBS 106.47</strain>
    </source>
</reference>
<name>A0A1M3TFZ3_ASPLC</name>
<evidence type="ECO:0000256" key="1">
    <source>
        <dbReference type="SAM" id="MobiDB-lite"/>
    </source>
</evidence>
<sequence length="52" mass="5726">MVGESEERYYHTATTLMYESIGCSNSGGKSGPGEKRQRVGGWEREAGRDGEE</sequence>
<accession>A0A1M3TFZ3</accession>
<dbReference type="Proteomes" id="UP000184063">
    <property type="component" value="Unassembled WGS sequence"/>
</dbReference>
<feature type="region of interest" description="Disordered" evidence="1">
    <location>
        <begin position="20"/>
        <end position="52"/>
    </location>
</feature>
<feature type="compositionally biased region" description="Basic and acidic residues" evidence="1">
    <location>
        <begin position="32"/>
        <end position="52"/>
    </location>
</feature>
<gene>
    <name evidence="2" type="ORF">ASPFODRAFT_46738</name>
</gene>
<dbReference type="EMBL" id="KV878242">
    <property type="protein sequence ID" value="OJZ85677.1"/>
    <property type="molecule type" value="Genomic_DNA"/>
</dbReference>
<protein>
    <submittedName>
        <fullName evidence="2">Uncharacterized protein</fullName>
    </submittedName>
</protein>
<evidence type="ECO:0000313" key="3">
    <source>
        <dbReference type="Proteomes" id="UP000184063"/>
    </source>
</evidence>